<dbReference type="Proteomes" id="UP000824083">
    <property type="component" value="Unassembled WGS sequence"/>
</dbReference>
<sequence>MRNQFTFNQRLLLGLTLFSMFFGAGNLIFPPYLGSLAGVDMPWAMAGFAITAVCFPILGVMTVARSGGLMMLASRVHPQFAFIFTLLIYLSIGPCVAIPRTASTSFEMALAPLFTTASEPFFMGFSPLVCAQFVYSVFFFTLAGLMALKPEKLTQRLGKFTSPALILMIALLFFACLFSPIAGYGLALPPYDINAFVRGFLEGYQTMDTLAALNFGLIIALNVQALGVKSTEGVVSETVKAGMIAGFFLITIYLALAHIGATVGGAGLITENGAQTLTSVAQIQFGSWGLILLGMIFFVACLNTCVGLLSCCSDYFTKVFPTLSYRGWLLVFVLCSMVVSNAGLTLILKFSIPVLMAIYPVALMLIILGLTHHFNQNFSKVYPLTITFTAIVSIGGALKDVGLEIPLLSHLPFYSIGLEWVTPALIGWVIGIFYSKRHLEI</sequence>
<feature type="transmembrane region" description="Helical" evidence="9">
    <location>
        <begin position="328"/>
        <end position="348"/>
    </location>
</feature>
<dbReference type="NCBIfam" id="TIGR00796">
    <property type="entry name" value="livcs"/>
    <property type="match status" value="1"/>
</dbReference>
<dbReference type="GO" id="GO:0005886">
    <property type="term" value="C:plasma membrane"/>
    <property type="evidence" value="ECO:0007669"/>
    <property type="project" value="UniProtKB-SubCell"/>
</dbReference>
<feature type="transmembrane region" description="Helical" evidence="9">
    <location>
        <begin position="12"/>
        <end position="29"/>
    </location>
</feature>
<dbReference type="GO" id="GO:0015818">
    <property type="term" value="P:isoleucine transport"/>
    <property type="evidence" value="ECO:0007669"/>
    <property type="project" value="TreeGrafter"/>
</dbReference>
<feature type="transmembrane region" description="Helical" evidence="9">
    <location>
        <begin position="244"/>
        <end position="269"/>
    </location>
</feature>
<name>A0A9D1LFF9_9BURK</name>
<feature type="transmembrane region" description="Helical" evidence="9">
    <location>
        <begin position="204"/>
        <end position="223"/>
    </location>
</feature>
<dbReference type="GO" id="GO:0015820">
    <property type="term" value="P:L-leucine transport"/>
    <property type="evidence" value="ECO:0007669"/>
    <property type="project" value="TreeGrafter"/>
</dbReference>
<protein>
    <recommendedName>
        <fullName evidence="9">Branched-chain amino acid transport system carrier protein</fullName>
    </recommendedName>
</protein>
<gene>
    <name evidence="10" type="primary">brnQ</name>
    <name evidence="10" type="ORF">IAC56_05770</name>
</gene>
<keyword evidence="4" id="KW-1003">Cell membrane</keyword>
<evidence type="ECO:0000256" key="5">
    <source>
        <dbReference type="ARBA" id="ARBA00022692"/>
    </source>
</evidence>
<keyword evidence="3 9" id="KW-0813">Transport</keyword>
<evidence type="ECO:0000256" key="6">
    <source>
        <dbReference type="ARBA" id="ARBA00022970"/>
    </source>
</evidence>
<feature type="transmembrane region" description="Helical" evidence="9">
    <location>
        <begin position="80"/>
        <end position="102"/>
    </location>
</feature>
<keyword evidence="7 9" id="KW-1133">Transmembrane helix</keyword>
<evidence type="ECO:0000256" key="3">
    <source>
        <dbReference type="ARBA" id="ARBA00022448"/>
    </source>
</evidence>
<dbReference type="Pfam" id="PF05525">
    <property type="entry name" value="Branch_AA_trans"/>
    <property type="match status" value="1"/>
</dbReference>
<dbReference type="GO" id="GO:0015188">
    <property type="term" value="F:L-isoleucine transmembrane transporter activity"/>
    <property type="evidence" value="ECO:0007669"/>
    <property type="project" value="TreeGrafter"/>
</dbReference>
<feature type="transmembrane region" description="Helical" evidence="9">
    <location>
        <begin position="381"/>
        <end position="399"/>
    </location>
</feature>
<evidence type="ECO:0000256" key="1">
    <source>
        <dbReference type="ARBA" id="ARBA00004651"/>
    </source>
</evidence>
<dbReference type="PANTHER" id="PTHR30588">
    <property type="entry name" value="BRANCHED-CHAIN AMINO ACID TRANSPORT SYSTEM 2 CARRIER PROTEIN"/>
    <property type="match status" value="1"/>
</dbReference>
<evidence type="ECO:0000256" key="7">
    <source>
        <dbReference type="ARBA" id="ARBA00022989"/>
    </source>
</evidence>
<dbReference type="AlphaFoldDB" id="A0A9D1LFF9"/>
<evidence type="ECO:0000313" key="11">
    <source>
        <dbReference type="Proteomes" id="UP000824083"/>
    </source>
</evidence>
<reference evidence="10" key="1">
    <citation type="submission" date="2020-10" db="EMBL/GenBank/DDBJ databases">
        <authorList>
            <person name="Gilroy R."/>
        </authorList>
    </citation>
    <scope>NUCLEOTIDE SEQUENCE</scope>
    <source>
        <strain evidence="10">7463</strain>
    </source>
</reference>
<reference evidence="10" key="2">
    <citation type="journal article" date="2021" name="PeerJ">
        <title>Extensive microbial diversity within the chicken gut microbiome revealed by metagenomics and culture.</title>
        <authorList>
            <person name="Gilroy R."/>
            <person name="Ravi A."/>
            <person name="Getino M."/>
            <person name="Pursley I."/>
            <person name="Horton D.L."/>
            <person name="Alikhan N.F."/>
            <person name="Baker D."/>
            <person name="Gharbi K."/>
            <person name="Hall N."/>
            <person name="Watson M."/>
            <person name="Adriaenssens E.M."/>
            <person name="Foster-Nyarko E."/>
            <person name="Jarju S."/>
            <person name="Secka A."/>
            <person name="Antonio M."/>
            <person name="Oren A."/>
            <person name="Chaudhuri R.R."/>
            <person name="La Ragione R."/>
            <person name="Hildebrand F."/>
            <person name="Pallen M.J."/>
        </authorList>
    </citation>
    <scope>NUCLEOTIDE SEQUENCE</scope>
    <source>
        <strain evidence="10">7463</strain>
    </source>
</reference>
<dbReference type="InterPro" id="IPR004685">
    <property type="entry name" value="Brnchd-chn_aa_trnsp_Livcs"/>
</dbReference>
<dbReference type="GO" id="GO:0015190">
    <property type="term" value="F:L-leucine transmembrane transporter activity"/>
    <property type="evidence" value="ECO:0007669"/>
    <property type="project" value="TreeGrafter"/>
</dbReference>
<feature type="transmembrane region" description="Helical" evidence="9">
    <location>
        <begin position="411"/>
        <end position="434"/>
    </location>
</feature>
<feature type="transmembrane region" description="Helical" evidence="9">
    <location>
        <begin position="160"/>
        <end position="184"/>
    </location>
</feature>
<accession>A0A9D1LFF9</accession>
<dbReference type="PANTHER" id="PTHR30588:SF0">
    <property type="entry name" value="BRANCHED-CHAIN AMINO ACID PERMEASE BRNQ"/>
    <property type="match status" value="1"/>
</dbReference>
<evidence type="ECO:0000313" key="10">
    <source>
        <dbReference type="EMBL" id="HIU37764.1"/>
    </source>
</evidence>
<evidence type="ECO:0000256" key="2">
    <source>
        <dbReference type="ARBA" id="ARBA00008540"/>
    </source>
</evidence>
<proteinExistence type="inferred from homology"/>
<dbReference type="EMBL" id="DVMY01000089">
    <property type="protein sequence ID" value="HIU37764.1"/>
    <property type="molecule type" value="Genomic_DNA"/>
</dbReference>
<dbReference type="GO" id="GO:0005304">
    <property type="term" value="F:L-valine transmembrane transporter activity"/>
    <property type="evidence" value="ECO:0007669"/>
    <property type="project" value="TreeGrafter"/>
</dbReference>
<keyword evidence="8 9" id="KW-0472">Membrane</keyword>
<comment type="similarity">
    <text evidence="2 9">Belongs to the branched chain amino acid transporter family.</text>
</comment>
<organism evidence="10 11">
    <name type="scientific">Candidatus Aphodousia faecigallinarum</name>
    <dbReference type="NCBI Taxonomy" id="2840677"/>
    <lineage>
        <taxon>Bacteria</taxon>
        <taxon>Pseudomonadati</taxon>
        <taxon>Pseudomonadota</taxon>
        <taxon>Betaproteobacteria</taxon>
        <taxon>Burkholderiales</taxon>
        <taxon>Sutterellaceae</taxon>
        <taxon>Sutterellaceae incertae sedis</taxon>
        <taxon>Candidatus Aphodousia</taxon>
    </lineage>
</organism>
<feature type="transmembrane region" description="Helical" evidence="9">
    <location>
        <begin position="41"/>
        <end position="60"/>
    </location>
</feature>
<evidence type="ECO:0000256" key="8">
    <source>
        <dbReference type="ARBA" id="ARBA00023136"/>
    </source>
</evidence>
<feature type="transmembrane region" description="Helical" evidence="9">
    <location>
        <begin position="122"/>
        <end position="148"/>
    </location>
</feature>
<comment type="function">
    <text evidence="9">Component of the transport system for branched-chain amino acids.</text>
</comment>
<keyword evidence="6 9" id="KW-0029">Amino-acid transport</keyword>
<evidence type="ECO:0000256" key="4">
    <source>
        <dbReference type="ARBA" id="ARBA00022475"/>
    </source>
</evidence>
<comment type="caution">
    <text evidence="10">The sequence shown here is derived from an EMBL/GenBank/DDBJ whole genome shotgun (WGS) entry which is preliminary data.</text>
</comment>
<keyword evidence="5 9" id="KW-0812">Transmembrane</keyword>
<evidence type="ECO:0000256" key="9">
    <source>
        <dbReference type="RuleBase" id="RU362122"/>
    </source>
</evidence>
<feature type="transmembrane region" description="Helical" evidence="9">
    <location>
        <begin position="289"/>
        <end position="316"/>
    </location>
</feature>
<comment type="subcellular location">
    <subcellularLocation>
        <location evidence="9">Cell inner membrane</location>
        <topology evidence="9">Multi-pass membrane protein</topology>
    </subcellularLocation>
    <subcellularLocation>
        <location evidence="1">Cell membrane</location>
        <topology evidence="1">Multi-pass membrane protein</topology>
    </subcellularLocation>
</comment>
<feature type="transmembrane region" description="Helical" evidence="9">
    <location>
        <begin position="354"/>
        <end position="374"/>
    </location>
</feature>